<dbReference type="InterPro" id="IPR020845">
    <property type="entry name" value="AMP-binding_CS"/>
</dbReference>
<dbReference type="PROSITE" id="PS00455">
    <property type="entry name" value="AMP_BINDING"/>
    <property type="match status" value="1"/>
</dbReference>
<keyword evidence="2" id="KW-0597">Phosphoprotein</keyword>
<dbReference type="InterPro" id="IPR036291">
    <property type="entry name" value="NAD(P)-bd_dom_sf"/>
</dbReference>
<dbReference type="InterPro" id="IPR051414">
    <property type="entry name" value="Adenylate-forming_Reductase"/>
</dbReference>
<evidence type="ECO:0000313" key="6">
    <source>
        <dbReference type="Proteomes" id="UP000077266"/>
    </source>
</evidence>
<dbReference type="InterPro" id="IPR000873">
    <property type="entry name" value="AMP-dep_synth/lig_dom"/>
</dbReference>
<evidence type="ECO:0000259" key="4">
    <source>
        <dbReference type="Pfam" id="PF07993"/>
    </source>
</evidence>
<dbReference type="PANTHER" id="PTHR43439:SF2">
    <property type="entry name" value="ENZYME, PUTATIVE (JCVI)-RELATED"/>
    <property type="match status" value="1"/>
</dbReference>
<dbReference type="InParanoid" id="A0A165MMJ0"/>
<feature type="domain" description="AMP-dependent synthetase/ligase" evidence="3">
    <location>
        <begin position="37"/>
        <end position="349"/>
    </location>
</feature>
<dbReference type="InterPro" id="IPR042099">
    <property type="entry name" value="ANL_N_sf"/>
</dbReference>
<keyword evidence="1" id="KW-0596">Phosphopantetheine</keyword>
<evidence type="ECO:0000259" key="3">
    <source>
        <dbReference type="Pfam" id="PF00501"/>
    </source>
</evidence>
<dbReference type="SUPFAM" id="SSF56801">
    <property type="entry name" value="Acetyl-CoA synthetase-like"/>
    <property type="match status" value="1"/>
</dbReference>
<dbReference type="Pfam" id="PF00501">
    <property type="entry name" value="AMP-binding"/>
    <property type="match status" value="1"/>
</dbReference>
<gene>
    <name evidence="5" type="ORF">EXIGLDRAFT_228076</name>
</gene>
<evidence type="ECO:0000313" key="5">
    <source>
        <dbReference type="EMBL" id="KZV99487.1"/>
    </source>
</evidence>
<dbReference type="AlphaFoldDB" id="A0A165MMJ0"/>
<dbReference type="Pfam" id="PF23562">
    <property type="entry name" value="AMP-binding_C_3"/>
    <property type="match status" value="1"/>
</dbReference>
<protein>
    <submittedName>
        <fullName evidence="5">Acetyl-CoA synthetase-like protein</fullName>
    </submittedName>
</protein>
<dbReference type="Pfam" id="PF07993">
    <property type="entry name" value="NAD_binding_4"/>
    <property type="match status" value="1"/>
</dbReference>
<dbReference type="EMBL" id="KV425909">
    <property type="protein sequence ID" value="KZV99487.1"/>
    <property type="molecule type" value="Genomic_DNA"/>
</dbReference>
<dbReference type="PANTHER" id="PTHR43439">
    <property type="entry name" value="PHENYLACETATE-COENZYME A LIGASE"/>
    <property type="match status" value="1"/>
</dbReference>
<dbReference type="Gene3D" id="3.40.50.12780">
    <property type="entry name" value="N-terminal domain of ligase-like"/>
    <property type="match status" value="1"/>
</dbReference>
<evidence type="ECO:0000256" key="2">
    <source>
        <dbReference type="ARBA" id="ARBA00022553"/>
    </source>
</evidence>
<keyword evidence="6" id="KW-1185">Reference proteome</keyword>
<feature type="domain" description="Thioester reductase (TE)" evidence="4">
    <location>
        <begin position="691"/>
        <end position="919"/>
    </location>
</feature>
<reference evidence="5 6" key="1">
    <citation type="journal article" date="2016" name="Mol. Biol. Evol.">
        <title>Comparative Genomics of Early-Diverging Mushroom-Forming Fungi Provides Insights into the Origins of Lignocellulose Decay Capabilities.</title>
        <authorList>
            <person name="Nagy L.G."/>
            <person name="Riley R."/>
            <person name="Tritt A."/>
            <person name="Adam C."/>
            <person name="Daum C."/>
            <person name="Floudas D."/>
            <person name="Sun H."/>
            <person name="Yadav J.S."/>
            <person name="Pangilinan J."/>
            <person name="Larsson K.H."/>
            <person name="Matsuura K."/>
            <person name="Barry K."/>
            <person name="Labutti K."/>
            <person name="Kuo R."/>
            <person name="Ohm R.A."/>
            <person name="Bhattacharya S.S."/>
            <person name="Shirouzu T."/>
            <person name="Yoshinaga Y."/>
            <person name="Martin F.M."/>
            <person name="Grigoriev I.V."/>
            <person name="Hibbett D.S."/>
        </authorList>
    </citation>
    <scope>NUCLEOTIDE SEQUENCE [LARGE SCALE GENOMIC DNA]</scope>
    <source>
        <strain evidence="5 6">HHB12029</strain>
    </source>
</reference>
<proteinExistence type="predicted"/>
<sequence length="1054" mass="114784">MPFYTPPVTTRQCVQFPAFKPPALDGSVTLVEAYDWHLEHSPEHVYYKYEDVDGSIGTIKWKEAVLAAYRAARIVRGHADNNAKFAILAVSDSITFGATLMGCMRAGFPPFLVSPRNSPEVIAGLLDKAEITHVFYSSDVATTKHAKAGTAHRPIQLIPLPTLDQLYSSDDVTAPPPVKPGFYDNALIIHSSGSTSVPKLLPVSHSTLFLMGASAWWNEIDLGSMTMNFAPTPMYHLMGSAHLAIATYSGVQIAVFPPTNPPVQPTAENFLHSIVATKSNITMIMPSILESLSHVPADVQKLARMDLVLYGGAALKPSAGDRLVEAGVKLMPGLGMSEAGVLCALITRPLGREWQWIRQAPYNKLHYRDLEDGTYELIVESHDGHYVDTANCEYAGKRALATKDVVVRHPTDPGLFKIVGRLDDQLVLSTGEKTNAIPLEAILTSDSLIERAVVFGRGRPHNGVIIQPRGEQAFDPNDLVRLAEFRDAIWPTVVKMNEFAPSHSRIAKEMIIVTSPSKPLPVNPTKNTVIRALATAAYEQEIIDSYDAFSLAEGGEFQPPATWELTDTVAFIRKVVRTVVPDLPSDNDDLFNYGCDSLKAARIHNNIVGALRATNCLSDGFPGESPYKFPTIKSLAAFVSTSGLSGHAHVDLKALKIAEVEAMLAKYSSSFPTHAPSPSTATESAELVFLVTGTTGGLGTNLLAQLLGQPEVKRVYALNRRGPPGTSLLDRHKVAFIDRGVDPALLDLDKFVLLEGDTAQSELGIHPAVYEEMRTAVTHIIHNAWPVNFNYAVQTFEGAVRGSKNLVDFALKSTRAEPPRFTFISSVGVSRNAGSEEELAPEEPILDLNLVVGQGYPESKWVVERMLQIAAERTPLKSVSIRVGQLAGGHSGCWNASDWLPVIVRSAAKLSCLPDASAPISWIRLDEAAASVIEMRDASGVLHLVHPRPVPWRTAFDTFSRTLGNVPIVPFSDWMGRLIAYAEANPEGGREVPAMRLLEYYKGIGPTGFDGMARVENISTVKAQVVSPTLRNMAPMSEVDAEKWIAYWKRAGVL</sequence>
<dbReference type="OrthoDB" id="429813at2759"/>
<dbReference type="Gene3D" id="3.40.50.720">
    <property type="entry name" value="NAD(P)-binding Rossmann-like Domain"/>
    <property type="match status" value="1"/>
</dbReference>
<name>A0A165MMJ0_EXIGL</name>
<evidence type="ECO:0000256" key="1">
    <source>
        <dbReference type="ARBA" id="ARBA00022450"/>
    </source>
</evidence>
<accession>A0A165MMJ0</accession>
<dbReference type="STRING" id="1314781.A0A165MMJ0"/>
<dbReference type="Proteomes" id="UP000077266">
    <property type="component" value="Unassembled WGS sequence"/>
</dbReference>
<dbReference type="InterPro" id="IPR013120">
    <property type="entry name" value="FAR_NAD-bd"/>
</dbReference>
<organism evidence="5 6">
    <name type="scientific">Exidia glandulosa HHB12029</name>
    <dbReference type="NCBI Taxonomy" id="1314781"/>
    <lineage>
        <taxon>Eukaryota</taxon>
        <taxon>Fungi</taxon>
        <taxon>Dikarya</taxon>
        <taxon>Basidiomycota</taxon>
        <taxon>Agaricomycotina</taxon>
        <taxon>Agaricomycetes</taxon>
        <taxon>Auriculariales</taxon>
        <taxon>Exidiaceae</taxon>
        <taxon>Exidia</taxon>
    </lineage>
</organism>
<dbReference type="SUPFAM" id="SSF51735">
    <property type="entry name" value="NAD(P)-binding Rossmann-fold domains"/>
    <property type="match status" value="1"/>
</dbReference>